<gene>
    <name evidence="2" type="ORF">D9613_004413</name>
</gene>
<dbReference type="Proteomes" id="UP000521872">
    <property type="component" value="Unassembled WGS sequence"/>
</dbReference>
<feature type="compositionally biased region" description="Polar residues" evidence="1">
    <location>
        <begin position="365"/>
        <end position="381"/>
    </location>
</feature>
<feature type="compositionally biased region" description="Low complexity" evidence="1">
    <location>
        <begin position="351"/>
        <end position="364"/>
    </location>
</feature>
<organism evidence="2 3">
    <name type="scientific">Agrocybe pediades</name>
    <dbReference type="NCBI Taxonomy" id="84607"/>
    <lineage>
        <taxon>Eukaryota</taxon>
        <taxon>Fungi</taxon>
        <taxon>Dikarya</taxon>
        <taxon>Basidiomycota</taxon>
        <taxon>Agaricomycotina</taxon>
        <taxon>Agaricomycetes</taxon>
        <taxon>Agaricomycetidae</taxon>
        <taxon>Agaricales</taxon>
        <taxon>Agaricineae</taxon>
        <taxon>Strophariaceae</taxon>
        <taxon>Agrocybe</taxon>
    </lineage>
</organism>
<evidence type="ECO:0000256" key="1">
    <source>
        <dbReference type="SAM" id="MobiDB-lite"/>
    </source>
</evidence>
<evidence type="ECO:0000313" key="2">
    <source>
        <dbReference type="EMBL" id="KAF4612456.1"/>
    </source>
</evidence>
<reference evidence="2 3" key="1">
    <citation type="submission" date="2019-12" db="EMBL/GenBank/DDBJ databases">
        <authorList>
            <person name="Floudas D."/>
            <person name="Bentzer J."/>
            <person name="Ahren D."/>
            <person name="Johansson T."/>
            <person name="Persson P."/>
            <person name="Tunlid A."/>
        </authorList>
    </citation>
    <scope>NUCLEOTIDE SEQUENCE [LARGE SCALE GENOMIC DNA]</scope>
    <source>
        <strain evidence="2 3">CBS 102.39</strain>
    </source>
</reference>
<feature type="region of interest" description="Disordered" evidence="1">
    <location>
        <begin position="351"/>
        <end position="384"/>
    </location>
</feature>
<evidence type="ECO:0000313" key="3">
    <source>
        <dbReference type="Proteomes" id="UP000521872"/>
    </source>
</evidence>
<dbReference type="EMBL" id="JAACJL010000057">
    <property type="protein sequence ID" value="KAF4612456.1"/>
    <property type="molecule type" value="Genomic_DNA"/>
</dbReference>
<proteinExistence type="predicted"/>
<feature type="region of interest" description="Disordered" evidence="1">
    <location>
        <begin position="1"/>
        <end position="54"/>
    </location>
</feature>
<keyword evidence="3" id="KW-1185">Reference proteome</keyword>
<dbReference type="AlphaFoldDB" id="A0A8H4QKG6"/>
<accession>A0A8H4QKG6</accession>
<comment type="caution">
    <text evidence="2">The sequence shown here is derived from an EMBL/GenBank/DDBJ whole genome shotgun (WGS) entry which is preliminary data.</text>
</comment>
<sequence length="480" mass="53568">MVSTSAPHLTRDDFRESTPRPGTNDPPPHTPRRIGPPRQRQTTDNDFVTEKDDTSSKGLSVDIICTPTTESKKPTDVLLELLITFDFNIPRAGANIAKENTCSTKAHHKSGGIPLAELNVGHTNVDPQTTSTAQYLDDLSRWDMEYLSHNSKTLSNGFFSGDIDDESFYNDYIPFPLNRHSNVVLENMRVKKAKTLAKVRSGGGTPIRQVHFPRAEPTLFGTQDEYCGLPGLPHPLPLHTLYRYTNPIPSRHRSVTRRDSYDGITHLGSADCELSIIFPHSAHFEVWDMGDNAIMGCAVILSIAAKDPEEWAGVPIAVPEVSLVEVKCEDTPFPSCVSKYDPSQEFSVTYTGSKTGTSTDDGTSISQNPKPKSRSNSTGTDGISIEGHWTRVYAKTDGSDEEDHTPRWNLQIWIPIPTRLFEKRETRAFNVSARIWLMGDERRALSLDGNVDGEVIPLLADAEMTVSHLRREREMERFCF</sequence>
<name>A0A8H4QKG6_9AGAR</name>
<protein>
    <submittedName>
        <fullName evidence="2">Uncharacterized protein</fullName>
    </submittedName>
</protein>
<feature type="compositionally biased region" description="Basic and acidic residues" evidence="1">
    <location>
        <begin position="9"/>
        <end position="18"/>
    </location>
</feature>